<feature type="transmembrane region" description="Helical" evidence="15">
    <location>
        <begin position="313"/>
        <end position="330"/>
    </location>
</feature>
<dbReference type="InterPro" id="IPR039055">
    <property type="entry name" value="MCU_fam"/>
</dbReference>
<comment type="subcellular location">
    <subcellularLocation>
        <location evidence="1">Mitochondrion inner membrane</location>
        <topology evidence="1">Multi-pass membrane protein</topology>
    </subcellularLocation>
</comment>
<proteinExistence type="inferred from homology"/>
<dbReference type="PANTHER" id="PTHR13462:SF10">
    <property type="entry name" value="CALCIUM UNIPORTER PROTEIN, MITOCHONDRIAL"/>
    <property type="match status" value="1"/>
</dbReference>
<keyword evidence="18" id="KW-1185">Reference proteome</keyword>
<evidence type="ECO:0000256" key="5">
    <source>
        <dbReference type="ARBA" id="ARBA00022673"/>
    </source>
</evidence>
<evidence type="ECO:0000256" key="2">
    <source>
        <dbReference type="ARBA" id="ARBA00005653"/>
    </source>
</evidence>
<dbReference type="EMBL" id="JAKCXM010000339">
    <property type="protein sequence ID" value="KAJ0395543.1"/>
    <property type="molecule type" value="Genomic_DNA"/>
</dbReference>
<dbReference type="InterPro" id="IPR006769">
    <property type="entry name" value="MCU_C"/>
</dbReference>
<organism evidence="17 18">
    <name type="scientific">Pythium insidiosum</name>
    <name type="common">Pythiosis disease agent</name>
    <dbReference type="NCBI Taxonomy" id="114742"/>
    <lineage>
        <taxon>Eukaryota</taxon>
        <taxon>Sar</taxon>
        <taxon>Stramenopiles</taxon>
        <taxon>Oomycota</taxon>
        <taxon>Peronosporomycetes</taxon>
        <taxon>Pythiales</taxon>
        <taxon>Pythiaceae</taxon>
        <taxon>Pythium</taxon>
    </lineage>
</organism>
<sequence length="428" mass="48511">MILPRVKVAAAPVARTAWLRSHARCLSQTPPLFMSRVPRALEMKYVDGACTLSVPLPLNGFDEERVFSIPPETTVADIVARIEAEDKTVRSVDIRTRRGKSFKSTDTLQEVLKDDFELVINDRIMPVTAPVFTGHTYRSLLDDGDLDVRSVAQKSAIISLRHSLETLNKWKISYSDFLSLCKDRGIPKKQAPEVLKAFHQAGVVLYFGNAGDEDLQHSIFLQPRNVLDGYLESLGLNPVSKQLFEAERERLLRKIQALEPEHKALKNLERELDLAATRHANGIAYSLSTSLVGVFGLYFWLAFIHFSWDIMEPVTYFTGFGVSIMGYAWWSATNQEYEYENVYDYFYKRKLAKLQRNAKFDVTRLAHVTDRLLASKARLQEVEAVLGKSTTIQANYLYLLSENIREEDVEEIVQENAINEARAASAAA</sequence>
<keyword evidence="13" id="KW-0407">Ion channel</keyword>
<evidence type="ECO:0000256" key="4">
    <source>
        <dbReference type="ARBA" id="ARBA00022568"/>
    </source>
</evidence>
<dbReference type="GO" id="GO:0015292">
    <property type="term" value="F:uniporter activity"/>
    <property type="evidence" value="ECO:0007669"/>
    <property type="project" value="TreeGrafter"/>
</dbReference>
<accession>A0AAD5Q441</accession>
<evidence type="ECO:0000256" key="14">
    <source>
        <dbReference type="ARBA" id="ARBA00036634"/>
    </source>
</evidence>
<dbReference type="GO" id="GO:1990246">
    <property type="term" value="C:uniplex complex"/>
    <property type="evidence" value="ECO:0007669"/>
    <property type="project" value="TreeGrafter"/>
</dbReference>
<keyword evidence="5" id="KW-0107">Calcium channel</keyword>
<evidence type="ECO:0000256" key="8">
    <source>
        <dbReference type="ARBA" id="ARBA00022837"/>
    </source>
</evidence>
<protein>
    <recommendedName>
        <fullName evidence="16">Calcium uniporter protein C-terminal domain-containing protein</fullName>
    </recommendedName>
</protein>
<evidence type="ECO:0000256" key="10">
    <source>
        <dbReference type="ARBA" id="ARBA00023065"/>
    </source>
</evidence>
<keyword evidence="4" id="KW-0109">Calcium transport</keyword>
<keyword evidence="6 15" id="KW-0812">Transmembrane</keyword>
<keyword evidence="3" id="KW-0813">Transport</keyword>
<dbReference type="AlphaFoldDB" id="A0AAD5Q441"/>
<feature type="transmembrane region" description="Helical" evidence="15">
    <location>
        <begin position="282"/>
        <end position="301"/>
    </location>
</feature>
<evidence type="ECO:0000256" key="15">
    <source>
        <dbReference type="SAM" id="Phobius"/>
    </source>
</evidence>
<keyword evidence="12 15" id="KW-0472">Membrane</keyword>
<keyword evidence="10" id="KW-0406">Ion transport</keyword>
<gene>
    <name evidence="17" type="ORF">P43SY_003011</name>
</gene>
<evidence type="ECO:0000256" key="3">
    <source>
        <dbReference type="ARBA" id="ARBA00022448"/>
    </source>
</evidence>
<evidence type="ECO:0000256" key="6">
    <source>
        <dbReference type="ARBA" id="ARBA00022692"/>
    </source>
</evidence>
<evidence type="ECO:0000256" key="7">
    <source>
        <dbReference type="ARBA" id="ARBA00022792"/>
    </source>
</evidence>
<keyword evidence="8" id="KW-0106">Calcium</keyword>
<evidence type="ECO:0000313" key="17">
    <source>
        <dbReference type="EMBL" id="KAJ0395543.1"/>
    </source>
</evidence>
<keyword evidence="9 15" id="KW-1133">Transmembrane helix</keyword>
<dbReference type="InterPro" id="IPR036388">
    <property type="entry name" value="WH-like_DNA-bd_sf"/>
</dbReference>
<evidence type="ECO:0000313" key="18">
    <source>
        <dbReference type="Proteomes" id="UP001209570"/>
    </source>
</evidence>
<feature type="domain" description="Calcium uniporter protein C-terminal" evidence="16">
    <location>
        <begin position="190"/>
        <end position="366"/>
    </location>
</feature>
<comment type="catalytic activity">
    <reaction evidence="14">
        <text>Ca(2+)(in) = Ca(2+)(out)</text>
        <dbReference type="Rhea" id="RHEA:29671"/>
        <dbReference type="ChEBI" id="CHEBI:29108"/>
    </reaction>
</comment>
<evidence type="ECO:0000256" key="12">
    <source>
        <dbReference type="ARBA" id="ARBA00023136"/>
    </source>
</evidence>
<evidence type="ECO:0000256" key="9">
    <source>
        <dbReference type="ARBA" id="ARBA00022989"/>
    </source>
</evidence>
<dbReference type="Pfam" id="PF04678">
    <property type="entry name" value="MCU"/>
    <property type="match status" value="1"/>
</dbReference>
<evidence type="ECO:0000256" key="13">
    <source>
        <dbReference type="ARBA" id="ARBA00023303"/>
    </source>
</evidence>
<keyword evidence="7" id="KW-0999">Mitochondrion inner membrane</keyword>
<reference evidence="17" key="1">
    <citation type="submission" date="2021-12" db="EMBL/GenBank/DDBJ databases">
        <title>Prjna785345.</title>
        <authorList>
            <person name="Rujirawat T."/>
            <person name="Krajaejun T."/>
        </authorList>
    </citation>
    <scope>NUCLEOTIDE SEQUENCE</scope>
    <source>
        <strain evidence="17">Pi057C3</strain>
    </source>
</reference>
<dbReference type="Proteomes" id="UP001209570">
    <property type="component" value="Unassembled WGS sequence"/>
</dbReference>
<evidence type="ECO:0000256" key="1">
    <source>
        <dbReference type="ARBA" id="ARBA00004448"/>
    </source>
</evidence>
<comment type="caution">
    <text evidence="17">The sequence shown here is derived from an EMBL/GenBank/DDBJ whole genome shotgun (WGS) entry which is preliminary data.</text>
</comment>
<dbReference type="GO" id="GO:0005262">
    <property type="term" value="F:calcium channel activity"/>
    <property type="evidence" value="ECO:0007669"/>
    <property type="project" value="UniProtKB-KW"/>
</dbReference>
<comment type="similarity">
    <text evidence="2">Belongs to the MCU (TC 1.A.77) family.</text>
</comment>
<dbReference type="GO" id="GO:0051560">
    <property type="term" value="P:mitochondrial calcium ion homeostasis"/>
    <property type="evidence" value="ECO:0007669"/>
    <property type="project" value="InterPro"/>
</dbReference>
<dbReference type="GO" id="GO:0036444">
    <property type="term" value="P:calcium import into the mitochondrion"/>
    <property type="evidence" value="ECO:0007669"/>
    <property type="project" value="TreeGrafter"/>
</dbReference>
<evidence type="ECO:0000259" key="16">
    <source>
        <dbReference type="Pfam" id="PF04678"/>
    </source>
</evidence>
<dbReference type="Gene3D" id="1.10.10.10">
    <property type="entry name" value="Winged helix-like DNA-binding domain superfamily/Winged helix DNA-binding domain"/>
    <property type="match status" value="1"/>
</dbReference>
<dbReference type="PANTHER" id="PTHR13462">
    <property type="entry name" value="CALCIUM UNIPORTER PROTEIN, MITOCHONDRIAL"/>
    <property type="match status" value="1"/>
</dbReference>
<keyword evidence="11" id="KW-0496">Mitochondrion</keyword>
<name>A0AAD5Q441_PYTIN</name>
<evidence type="ECO:0000256" key="11">
    <source>
        <dbReference type="ARBA" id="ARBA00023128"/>
    </source>
</evidence>